<accession>A0A3D9HMR5</accession>
<dbReference type="PANTHER" id="PTHR44591">
    <property type="entry name" value="STRESS RESPONSE REGULATOR PROTEIN 1"/>
    <property type="match status" value="1"/>
</dbReference>
<dbReference type="InterPro" id="IPR036890">
    <property type="entry name" value="HATPase_C_sf"/>
</dbReference>
<keyword evidence="5" id="KW-0418">Kinase</keyword>
<dbReference type="PROSITE" id="PS50110">
    <property type="entry name" value="RESPONSE_REGULATORY"/>
    <property type="match status" value="1"/>
</dbReference>
<evidence type="ECO:0000313" key="6">
    <source>
        <dbReference type="Proteomes" id="UP000256845"/>
    </source>
</evidence>
<dbReference type="SMART" id="SM00448">
    <property type="entry name" value="REC"/>
    <property type="match status" value="1"/>
</dbReference>
<reference evidence="5 6" key="1">
    <citation type="submission" date="2018-07" db="EMBL/GenBank/DDBJ databases">
        <title>Genomic Encyclopedia of Type Strains, Phase III (KMG-III): the genomes of soil and plant-associated and newly described type strains.</title>
        <authorList>
            <person name="Whitman W."/>
        </authorList>
    </citation>
    <scope>NUCLEOTIDE SEQUENCE [LARGE SCALE GENOMIC DNA]</scope>
    <source>
        <strain evidence="5 6">CECT 8488</strain>
    </source>
</reference>
<dbReference type="GO" id="GO:0000160">
    <property type="term" value="P:phosphorelay signal transduction system"/>
    <property type="evidence" value="ECO:0007669"/>
    <property type="project" value="UniProtKB-KW"/>
</dbReference>
<feature type="domain" description="Response regulatory" evidence="4">
    <location>
        <begin position="3"/>
        <end position="120"/>
    </location>
</feature>
<keyword evidence="1 3" id="KW-0597">Phosphoprotein</keyword>
<dbReference type="SUPFAM" id="SSF52172">
    <property type="entry name" value="CheY-like"/>
    <property type="match status" value="1"/>
</dbReference>
<dbReference type="GO" id="GO:0016301">
    <property type="term" value="F:kinase activity"/>
    <property type="evidence" value="ECO:0007669"/>
    <property type="project" value="UniProtKB-KW"/>
</dbReference>
<evidence type="ECO:0000313" key="5">
    <source>
        <dbReference type="EMBL" id="RED50783.1"/>
    </source>
</evidence>
<sequence length="326" mass="36494">MPRILVAEDEEILRDILAEELVDSGFEVIMAENGQQALELAKQNSPDLILSDFSMPVMDGAELVKALQQEGSGLSTVPVIMLTAMSDKRTELTLRSAGAINFLKKPCDFKILIAAINSQLGLHKNIQKHFRDRVNEFFVLQSENNADVDKDEFLTDLAGRHQRFLKLASLPRKLTPFLEEAHFRFQSPKEASSVAVFLSHGFEDPETAGIGLVELFYNAIEHGNLGIDFGLKTKLLADGIWHQEIERRLHSSPFNQRWVTVDYRKKDGQALVVISDEGEGFDWKPFLEGGIQQSEERHGRGIAIAVNMAFKELSYNEIGNSVTILG</sequence>
<keyword evidence="6" id="KW-1185">Reference proteome</keyword>
<comment type="caution">
    <text evidence="5">The sequence shown here is derived from an EMBL/GenBank/DDBJ whole genome shotgun (WGS) entry which is preliminary data.</text>
</comment>
<keyword evidence="5" id="KW-0808">Transferase</keyword>
<dbReference type="InterPro" id="IPR011006">
    <property type="entry name" value="CheY-like_superfamily"/>
</dbReference>
<dbReference type="AlphaFoldDB" id="A0A3D9HMR5"/>
<dbReference type="RefSeq" id="WP_115936586.1">
    <property type="nucleotide sequence ID" value="NZ_QRDW01000004.1"/>
</dbReference>
<gene>
    <name evidence="5" type="ORF">DFP90_10454</name>
</gene>
<evidence type="ECO:0000259" key="4">
    <source>
        <dbReference type="PROSITE" id="PS50110"/>
    </source>
</evidence>
<keyword evidence="2" id="KW-0902">Two-component regulatory system</keyword>
<dbReference type="PANTHER" id="PTHR44591:SF14">
    <property type="entry name" value="PROTEIN PILG"/>
    <property type="match status" value="1"/>
</dbReference>
<dbReference type="InterPro" id="IPR001789">
    <property type="entry name" value="Sig_transdc_resp-reg_receiver"/>
</dbReference>
<evidence type="ECO:0000256" key="2">
    <source>
        <dbReference type="ARBA" id="ARBA00023012"/>
    </source>
</evidence>
<evidence type="ECO:0000256" key="1">
    <source>
        <dbReference type="ARBA" id="ARBA00022553"/>
    </source>
</evidence>
<proteinExistence type="predicted"/>
<dbReference type="SUPFAM" id="SSF55874">
    <property type="entry name" value="ATPase domain of HSP90 chaperone/DNA topoisomerase II/histidine kinase"/>
    <property type="match status" value="1"/>
</dbReference>
<dbReference type="Gene3D" id="3.30.565.10">
    <property type="entry name" value="Histidine kinase-like ATPase, C-terminal domain"/>
    <property type="match status" value="1"/>
</dbReference>
<dbReference type="Gene3D" id="3.40.50.2300">
    <property type="match status" value="1"/>
</dbReference>
<name>A0A3D9HMR5_9PROT</name>
<dbReference type="Pfam" id="PF00072">
    <property type="entry name" value="Response_reg"/>
    <property type="match status" value="1"/>
</dbReference>
<dbReference type="EMBL" id="QRDW01000004">
    <property type="protein sequence ID" value="RED50783.1"/>
    <property type="molecule type" value="Genomic_DNA"/>
</dbReference>
<dbReference type="InterPro" id="IPR050595">
    <property type="entry name" value="Bact_response_regulator"/>
</dbReference>
<protein>
    <submittedName>
        <fullName evidence="5">Histidine kinase-like protein</fullName>
    </submittedName>
</protein>
<dbReference type="OrthoDB" id="5456285at2"/>
<feature type="modified residue" description="4-aspartylphosphate" evidence="3">
    <location>
        <position position="52"/>
    </location>
</feature>
<dbReference type="Proteomes" id="UP000256845">
    <property type="component" value="Unassembled WGS sequence"/>
</dbReference>
<dbReference type="CDD" id="cd17546">
    <property type="entry name" value="REC_hyHK_CKI1_RcsC-like"/>
    <property type="match status" value="1"/>
</dbReference>
<organism evidence="5 6">
    <name type="scientific">Aestuariispira insulae</name>
    <dbReference type="NCBI Taxonomy" id="1461337"/>
    <lineage>
        <taxon>Bacteria</taxon>
        <taxon>Pseudomonadati</taxon>
        <taxon>Pseudomonadota</taxon>
        <taxon>Alphaproteobacteria</taxon>
        <taxon>Rhodospirillales</taxon>
        <taxon>Kiloniellaceae</taxon>
        <taxon>Aestuariispira</taxon>
    </lineage>
</organism>
<evidence type="ECO:0000256" key="3">
    <source>
        <dbReference type="PROSITE-ProRule" id="PRU00169"/>
    </source>
</evidence>